<protein>
    <submittedName>
        <fullName evidence="1">Uncharacterized protein</fullName>
    </submittedName>
</protein>
<keyword evidence="2" id="KW-1185">Reference proteome</keyword>
<reference evidence="1" key="1">
    <citation type="submission" date="2022-07" db="EMBL/GenBank/DDBJ databases">
        <title>Phylogenomic reconstructions and comparative analyses of Kickxellomycotina fungi.</title>
        <authorList>
            <person name="Reynolds N.K."/>
            <person name="Stajich J.E."/>
            <person name="Barry K."/>
            <person name="Grigoriev I.V."/>
            <person name="Crous P."/>
            <person name="Smith M.E."/>
        </authorList>
    </citation>
    <scope>NUCLEOTIDE SEQUENCE</scope>
    <source>
        <strain evidence="1">CBS 102833</strain>
    </source>
</reference>
<evidence type="ECO:0000313" key="1">
    <source>
        <dbReference type="EMBL" id="KAJ2810809.1"/>
    </source>
</evidence>
<proteinExistence type="predicted"/>
<dbReference type="EMBL" id="JANBUP010000608">
    <property type="protein sequence ID" value="KAJ2810809.1"/>
    <property type="molecule type" value="Genomic_DNA"/>
</dbReference>
<dbReference type="Proteomes" id="UP001140096">
    <property type="component" value="Unassembled WGS sequence"/>
</dbReference>
<accession>A0ACC1LKU4</accession>
<comment type="caution">
    <text evidence="1">The sequence shown here is derived from an EMBL/GenBank/DDBJ whole genome shotgun (WGS) entry which is preliminary data.</text>
</comment>
<sequence length="175" mass="19659">MPITTDQYKVHVASDAEIKQALRVRIHVFVNIQKFPLEEETDELDKTATHLVVIDTHRDIASQVIGTLRILKSPEAAKFGRVAILPEYQGLGIGKFLMQAAEALVAKSPEYKEYECTKLGSQWDKRGFYEKCGYEARGAIYDDTGCPHIWMYKPIVRKLDLTYPLLSRGGVTGGA</sequence>
<gene>
    <name evidence="1" type="ORF">H4S07_002457</name>
</gene>
<organism evidence="1 2">
    <name type="scientific">Coemansia furcata</name>
    <dbReference type="NCBI Taxonomy" id="417177"/>
    <lineage>
        <taxon>Eukaryota</taxon>
        <taxon>Fungi</taxon>
        <taxon>Fungi incertae sedis</taxon>
        <taxon>Zoopagomycota</taxon>
        <taxon>Kickxellomycotina</taxon>
        <taxon>Kickxellomycetes</taxon>
        <taxon>Kickxellales</taxon>
        <taxon>Kickxellaceae</taxon>
        <taxon>Coemansia</taxon>
    </lineage>
</organism>
<name>A0ACC1LKU4_9FUNG</name>
<evidence type="ECO:0000313" key="2">
    <source>
        <dbReference type="Proteomes" id="UP001140096"/>
    </source>
</evidence>